<comment type="similarity">
    <text evidence="3">Belongs to the synaptobrevin family.</text>
</comment>
<evidence type="ECO:0000259" key="16">
    <source>
        <dbReference type="PROSITE" id="PS50195"/>
    </source>
</evidence>
<dbReference type="SUPFAM" id="SSF64268">
    <property type="entry name" value="PX domain"/>
    <property type="match status" value="1"/>
</dbReference>
<evidence type="ECO:0000256" key="7">
    <source>
        <dbReference type="ARBA" id="ARBA00022927"/>
    </source>
</evidence>
<feature type="domain" description="PX" evidence="16">
    <location>
        <begin position="324"/>
        <end position="452"/>
    </location>
</feature>
<evidence type="ECO:0000256" key="12">
    <source>
        <dbReference type="PROSITE-ProRule" id="PRU00290"/>
    </source>
</evidence>
<evidence type="ECO:0000256" key="9">
    <source>
        <dbReference type="ARBA" id="ARBA00023034"/>
    </source>
</evidence>
<dbReference type="InterPro" id="IPR010908">
    <property type="entry name" value="Longin_dom"/>
</dbReference>
<reference evidence="19 20" key="1">
    <citation type="journal article" date="2013" name="Curr. Biol.">
        <title>The Genome of the Foraminiferan Reticulomyxa filosa.</title>
        <authorList>
            <person name="Glockner G."/>
            <person name="Hulsmann N."/>
            <person name="Schleicher M."/>
            <person name="Noegel A.A."/>
            <person name="Eichinger L."/>
            <person name="Gallinger C."/>
            <person name="Pawlowski J."/>
            <person name="Sierra R."/>
            <person name="Euteneuer U."/>
            <person name="Pillet L."/>
            <person name="Moustafa A."/>
            <person name="Platzer M."/>
            <person name="Groth M."/>
            <person name="Szafranski K."/>
            <person name="Schliwa M."/>
        </authorList>
    </citation>
    <scope>NUCLEOTIDE SEQUENCE [LARGE SCALE GENOMIC DNA]</scope>
</reference>
<dbReference type="PANTHER" id="PTHR45837">
    <property type="entry name" value="VESICLE-TRAFFICKING PROTEIN SEC22B"/>
    <property type="match status" value="1"/>
</dbReference>
<keyword evidence="4" id="KW-0813">Transport</keyword>
<feature type="region of interest" description="Disordered" evidence="14">
    <location>
        <begin position="485"/>
        <end position="596"/>
    </location>
</feature>
<dbReference type="AlphaFoldDB" id="X6NZY7"/>
<feature type="coiled-coil region" evidence="13">
    <location>
        <begin position="603"/>
        <end position="652"/>
    </location>
</feature>
<comment type="caution">
    <text evidence="19">The sequence shown here is derived from an EMBL/GenBank/DDBJ whole genome shotgun (WGS) entry which is preliminary data.</text>
</comment>
<evidence type="ECO:0000259" key="17">
    <source>
        <dbReference type="PROSITE" id="PS50859"/>
    </source>
</evidence>
<feature type="transmembrane region" description="Helical" evidence="15">
    <location>
        <begin position="20"/>
        <end position="46"/>
    </location>
</feature>
<dbReference type="InterPro" id="IPR036871">
    <property type="entry name" value="PX_dom_sf"/>
</dbReference>
<dbReference type="Gene3D" id="1.20.5.110">
    <property type="match status" value="1"/>
</dbReference>
<name>X6NZY7_RETFI</name>
<dbReference type="PROSITE" id="PS50195">
    <property type="entry name" value="PX"/>
    <property type="match status" value="1"/>
</dbReference>
<dbReference type="Gene3D" id="3.30.450.50">
    <property type="entry name" value="Longin domain"/>
    <property type="match status" value="1"/>
</dbReference>
<keyword evidence="8 15" id="KW-1133">Transmembrane helix</keyword>
<dbReference type="SUPFAM" id="SSF64356">
    <property type="entry name" value="SNARE-like"/>
    <property type="match status" value="1"/>
</dbReference>
<dbReference type="GO" id="GO:0015031">
    <property type="term" value="P:protein transport"/>
    <property type="evidence" value="ECO:0007669"/>
    <property type="project" value="UniProtKB-KW"/>
</dbReference>
<dbReference type="GO" id="GO:0006888">
    <property type="term" value="P:endoplasmic reticulum to Golgi vesicle-mediated transport"/>
    <property type="evidence" value="ECO:0007669"/>
    <property type="project" value="InterPro"/>
</dbReference>
<accession>X6NZY7</accession>
<keyword evidence="11 15" id="KW-0472">Membrane</keyword>
<keyword evidence="10 12" id="KW-0175">Coiled coil</keyword>
<dbReference type="Pfam" id="PF00787">
    <property type="entry name" value="PX"/>
    <property type="match status" value="1"/>
</dbReference>
<dbReference type="EMBL" id="ASPP01005274">
    <property type="protein sequence ID" value="ETO30857.1"/>
    <property type="molecule type" value="Genomic_DNA"/>
</dbReference>
<dbReference type="GO" id="GO:0006890">
    <property type="term" value="P:retrograde vesicle-mediated transport, Golgi to endoplasmic reticulum"/>
    <property type="evidence" value="ECO:0007669"/>
    <property type="project" value="InterPro"/>
</dbReference>
<evidence type="ECO:0000256" key="14">
    <source>
        <dbReference type="SAM" id="MobiDB-lite"/>
    </source>
</evidence>
<dbReference type="OrthoDB" id="1719357at2759"/>
<dbReference type="Gene3D" id="3.30.1520.10">
    <property type="entry name" value="Phox-like domain"/>
    <property type="match status" value="1"/>
</dbReference>
<evidence type="ECO:0000256" key="3">
    <source>
        <dbReference type="ARBA" id="ARBA00008025"/>
    </source>
</evidence>
<dbReference type="Pfam" id="PF13774">
    <property type="entry name" value="Longin"/>
    <property type="match status" value="1"/>
</dbReference>
<gene>
    <name evidence="19" type="ORF">RFI_06264</name>
</gene>
<dbReference type="GO" id="GO:0035091">
    <property type="term" value="F:phosphatidylinositol binding"/>
    <property type="evidence" value="ECO:0007669"/>
    <property type="project" value="InterPro"/>
</dbReference>
<comment type="subcellular location">
    <subcellularLocation>
        <location evidence="1">Endoplasmic reticulum membrane</location>
        <topology evidence="1">Single-pass type IV membrane protein</topology>
    </subcellularLocation>
    <subcellularLocation>
        <location evidence="2">Golgi apparatus membrane</location>
    </subcellularLocation>
</comment>
<dbReference type="InterPro" id="IPR011012">
    <property type="entry name" value="Longin-like_dom_sf"/>
</dbReference>
<dbReference type="PROSITE" id="PS50859">
    <property type="entry name" value="LONGIN"/>
    <property type="match status" value="1"/>
</dbReference>
<evidence type="ECO:0000256" key="15">
    <source>
        <dbReference type="SAM" id="Phobius"/>
    </source>
</evidence>
<sequence length="736" mass="83720">MNVHIYLPNEEDTVVRSISSAFMSAANFVCLFSYNVNVVLVELCAFTKQILDFKKNKNPSKMSLFTLIGRSKDGLLLCGTSGDSNDLPELKKKAKQIIKTAGTGKEDRKERVTINHGDYIFHYYTPRDCGIIYLTLVDSTYPQKLAFSYLDDLHRSFFYKYSQNLYSFDQAYSCIDFAPELDKLRIDYLNPDLPKNVSRIKHMNTLGKELEEVTEIMRENISSVMHRGHKLDAIHDTSNRLLDQSLKFKQKIHNTVCLLTCCFAGSNIQILPFLKFLIFAIKGTFLFLCLYFSLHFSAKFESRIIAQMSKNLSDTQWKISVNLQSCEVITDVKKNSFIVFSAHVLYVFLFDVQGKEHVLKTRYSSMSKLHDELVRDGILDRAFGSTPPNFPGKAWFKDMTKPKNYEKRGQELLEYLRGLVSSPTILQAVDFQKGIELSDNLISVVVEIANNMDFFFFCINHIQKKKKGKHFYNQIKRVLNESLSSNVSHHSGNAEKQQQQQQHVEGNKGEDNESDGDNESHSNRNKNNASSANEQKSGIVDTSRNNQDTGTSQTRSHANQPSASSDNLVTATSYNPSVTTTDSNPREEDEEKKSKSLLTRFGKDQQEQAMATFKQTLRHLTENIDKELIEIVENLSVEHALDAQELNELEDEYHDLLESFKPFHLSDVLQIEDETYQYPSVSDGLDRMCDIVDGKITDKMEGLNIVEELGTDVRDLLLATCDLGGNFKNGPAMATT</sequence>
<keyword evidence="7" id="KW-0653">Protein transport</keyword>
<evidence type="ECO:0000256" key="13">
    <source>
        <dbReference type="SAM" id="Coils"/>
    </source>
</evidence>
<keyword evidence="5 15" id="KW-0812">Transmembrane</keyword>
<dbReference type="Pfam" id="PF00957">
    <property type="entry name" value="Synaptobrevin"/>
    <property type="match status" value="1"/>
</dbReference>
<protein>
    <submittedName>
        <fullName evidence="19">Uncharacterized protein</fullName>
    </submittedName>
</protein>
<evidence type="ECO:0000256" key="4">
    <source>
        <dbReference type="ARBA" id="ARBA00022448"/>
    </source>
</evidence>
<evidence type="ECO:0000256" key="2">
    <source>
        <dbReference type="ARBA" id="ARBA00004394"/>
    </source>
</evidence>
<evidence type="ECO:0000256" key="8">
    <source>
        <dbReference type="ARBA" id="ARBA00022989"/>
    </source>
</evidence>
<keyword evidence="9" id="KW-0333">Golgi apparatus</keyword>
<dbReference type="InterPro" id="IPR001683">
    <property type="entry name" value="PX_dom"/>
</dbReference>
<dbReference type="GO" id="GO:0005484">
    <property type="term" value="F:SNAP receptor activity"/>
    <property type="evidence" value="ECO:0007669"/>
    <property type="project" value="InterPro"/>
</dbReference>
<evidence type="ECO:0000313" key="20">
    <source>
        <dbReference type="Proteomes" id="UP000023152"/>
    </source>
</evidence>
<evidence type="ECO:0000256" key="6">
    <source>
        <dbReference type="ARBA" id="ARBA00022824"/>
    </source>
</evidence>
<proteinExistence type="inferred from homology"/>
<dbReference type="PROSITE" id="PS50892">
    <property type="entry name" value="V_SNARE"/>
    <property type="match status" value="1"/>
</dbReference>
<feature type="compositionally biased region" description="Polar residues" evidence="14">
    <location>
        <begin position="485"/>
        <end position="496"/>
    </location>
</feature>
<dbReference type="CDD" id="cd14824">
    <property type="entry name" value="Longin"/>
    <property type="match status" value="1"/>
</dbReference>
<keyword evidence="6" id="KW-0256">Endoplasmic reticulum</keyword>
<feature type="transmembrane region" description="Helical" evidence="15">
    <location>
        <begin position="276"/>
        <end position="294"/>
    </location>
</feature>
<evidence type="ECO:0000259" key="18">
    <source>
        <dbReference type="PROSITE" id="PS50892"/>
    </source>
</evidence>
<evidence type="ECO:0000256" key="11">
    <source>
        <dbReference type="ARBA" id="ARBA00023136"/>
    </source>
</evidence>
<evidence type="ECO:0000256" key="10">
    <source>
        <dbReference type="ARBA" id="ARBA00023054"/>
    </source>
</evidence>
<dbReference type="InterPro" id="IPR044565">
    <property type="entry name" value="Sec22"/>
</dbReference>
<dbReference type="GO" id="GO:0000139">
    <property type="term" value="C:Golgi membrane"/>
    <property type="evidence" value="ECO:0007669"/>
    <property type="project" value="UniProtKB-SubCell"/>
</dbReference>
<keyword evidence="20" id="KW-1185">Reference proteome</keyword>
<feature type="compositionally biased region" description="Polar residues" evidence="14">
    <location>
        <begin position="534"/>
        <end position="583"/>
    </location>
</feature>
<dbReference type="GO" id="GO:0005789">
    <property type="term" value="C:endoplasmic reticulum membrane"/>
    <property type="evidence" value="ECO:0007669"/>
    <property type="project" value="UniProtKB-SubCell"/>
</dbReference>
<feature type="domain" description="Longin" evidence="17">
    <location>
        <begin position="67"/>
        <end position="181"/>
    </location>
</feature>
<evidence type="ECO:0000313" key="19">
    <source>
        <dbReference type="EMBL" id="ETO30857.1"/>
    </source>
</evidence>
<evidence type="ECO:0000256" key="1">
    <source>
        <dbReference type="ARBA" id="ARBA00004163"/>
    </source>
</evidence>
<dbReference type="InterPro" id="IPR042855">
    <property type="entry name" value="V_SNARE_CC"/>
</dbReference>
<dbReference type="SMART" id="SM01270">
    <property type="entry name" value="Longin"/>
    <property type="match status" value="1"/>
</dbReference>
<dbReference type="SUPFAM" id="SSF58038">
    <property type="entry name" value="SNARE fusion complex"/>
    <property type="match status" value="1"/>
</dbReference>
<feature type="domain" description="V-SNARE coiled-coil homology" evidence="18">
    <location>
        <begin position="202"/>
        <end position="260"/>
    </location>
</feature>
<evidence type="ECO:0000256" key="5">
    <source>
        <dbReference type="ARBA" id="ARBA00022692"/>
    </source>
</evidence>
<organism evidence="19 20">
    <name type="scientific">Reticulomyxa filosa</name>
    <dbReference type="NCBI Taxonomy" id="46433"/>
    <lineage>
        <taxon>Eukaryota</taxon>
        <taxon>Sar</taxon>
        <taxon>Rhizaria</taxon>
        <taxon>Retaria</taxon>
        <taxon>Foraminifera</taxon>
        <taxon>Monothalamids</taxon>
        <taxon>Reticulomyxidae</taxon>
        <taxon>Reticulomyxa</taxon>
    </lineage>
</organism>
<dbReference type="Proteomes" id="UP000023152">
    <property type="component" value="Unassembled WGS sequence"/>
</dbReference>